<dbReference type="Pfam" id="PF00563">
    <property type="entry name" value="EAL"/>
    <property type="match status" value="1"/>
</dbReference>
<dbReference type="GO" id="GO:0071111">
    <property type="term" value="F:cyclic-guanylate-specific phosphodiesterase activity"/>
    <property type="evidence" value="ECO:0007669"/>
    <property type="project" value="UniProtKB-EC"/>
</dbReference>
<gene>
    <name evidence="6" type="ORF">Azoinq_09130</name>
</gene>
<dbReference type="SMART" id="SM00086">
    <property type="entry name" value="PAC"/>
    <property type="match status" value="1"/>
</dbReference>
<evidence type="ECO:0000313" key="6">
    <source>
        <dbReference type="EMBL" id="QWT50510.1"/>
    </source>
</evidence>
<dbReference type="GO" id="GO:0071732">
    <property type="term" value="P:cellular response to nitric oxide"/>
    <property type="evidence" value="ECO:0007669"/>
    <property type="project" value="UniProtKB-ARBA"/>
</dbReference>
<dbReference type="Proteomes" id="UP000683428">
    <property type="component" value="Chromosome"/>
</dbReference>
<dbReference type="EMBL" id="CP064782">
    <property type="protein sequence ID" value="QWT50510.1"/>
    <property type="molecule type" value="Genomic_DNA"/>
</dbReference>
<reference evidence="6" key="1">
    <citation type="submission" date="2020-11" db="EMBL/GenBank/DDBJ databases">
        <title>Azospira inquinata sp. nov.</title>
        <authorList>
            <person name="Moe W.M."/>
            <person name="Mikes M.C."/>
        </authorList>
    </citation>
    <scope>NUCLEOTIDE SEQUENCE</scope>
    <source>
        <strain evidence="6">Azo-3</strain>
    </source>
</reference>
<dbReference type="SMART" id="SM00267">
    <property type="entry name" value="GGDEF"/>
    <property type="match status" value="1"/>
</dbReference>
<evidence type="ECO:0000313" key="7">
    <source>
        <dbReference type="Proteomes" id="UP000683428"/>
    </source>
</evidence>
<dbReference type="SUPFAM" id="SSF55073">
    <property type="entry name" value="Nucleotide cyclase"/>
    <property type="match status" value="1"/>
</dbReference>
<dbReference type="Gene3D" id="3.30.450.40">
    <property type="match status" value="1"/>
</dbReference>
<dbReference type="InterPro" id="IPR000014">
    <property type="entry name" value="PAS"/>
</dbReference>
<dbReference type="NCBIfam" id="TIGR00229">
    <property type="entry name" value="sensory_box"/>
    <property type="match status" value="1"/>
</dbReference>
<evidence type="ECO:0000259" key="5">
    <source>
        <dbReference type="PROSITE" id="PS50887"/>
    </source>
</evidence>
<organism evidence="6 7">
    <name type="scientific">Azospira inquinata</name>
    <dbReference type="NCBI Taxonomy" id="2785627"/>
    <lineage>
        <taxon>Bacteria</taxon>
        <taxon>Pseudomonadati</taxon>
        <taxon>Pseudomonadota</taxon>
        <taxon>Betaproteobacteria</taxon>
        <taxon>Rhodocyclales</taxon>
        <taxon>Rhodocyclaceae</taxon>
        <taxon>Azospira</taxon>
    </lineage>
</organism>
<dbReference type="SMART" id="SM00065">
    <property type="entry name" value="GAF"/>
    <property type="match status" value="1"/>
</dbReference>
<sequence length="722" mass="79523">MLNLQQSILESVARGQDHLETINSVCGLEEQLLPNAAASVMLLDPTGCRLNVYAAPSLTPESRARLNGLVPGPCAGSCGNVIYRQEPVYVPDTLTDDRWKDLRQLAIDFKIMACWSMPIRSQGGRVVGTFALSSFEHRNPSPFHKKLLEIGASIIGIVLDRNRQDESLRLLHKAFESSSEGIMVTDASRCILSVNRAFTQTTGYSQEEVLGQTPKLLSSGKHDRAFYQQMWEALIHHGHWQGELWNRRKNGEIYPQWSSISVVRDSSGQATNYLAVFSDITERKDAQAQIDFLAHHDLLTELPNRLLLQEKAREAIAKAQRSGRGFALLCLDLDHFKTINDSLGHAVGDALLRAVAKRLAHCLGEDELVSRQGGDEFLMLLAAASAADLSRQLEKILGEISRPFPLGTQELVTSASIGVACYPGDGTEVGKLIQRADTAMYHAKEAGRNTYSFFDPSMNANATANLRLRNELGRALERGEFVLHYQPQVCLSTGAVVGAEALVRWQHPELGLLSPVRFIGLAEDTGFIVPLGAWVLQEACRQAVRWNKSGHPGLTMAVNLSAIQFKRGNLQHTVLEALAQSGLPPTQLELELTESILIDDTETVLETLAHLRSQGIRLSVDDFGTGYSSLAYLKRFAVHKLKIDQSFVRNMANDGDDTAIVRAIIQMAQSLGLETIAEGVEDQRLPQLLRDYGCQQAQGYLYAKPLAAEAFAAFLEKAPARP</sequence>
<evidence type="ECO:0000256" key="1">
    <source>
        <dbReference type="ARBA" id="ARBA00051114"/>
    </source>
</evidence>
<dbReference type="AlphaFoldDB" id="A0A975SR45"/>
<dbReference type="Pfam" id="PF00989">
    <property type="entry name" value="PAS"/>
    <property type="match status" value="1"/>
</dbReference>
<evidence type="ECO:0000259" key="2">
    <source>
        <dbReference type="PROSITE" id="PS50112"/>
    </source>
</evidence>
<proteinExistence type="predicted"/>
<dbReference type="PANTHER" id="PTHR44757:SF2">
    <property type="entry name" value="BIOFILM ARCHITECTURE MAINTENANCE PROTEIN MBAA"/>
    <property type="match status" value="1"/>
</dbReference>
<dbReference type="PANTHER" id="PTHR44757">
    <property type="entry name" value="DIGUANYLATE CYCLASE DGCP"/>
    <property type="match status" value="1"/>
</dbReference>
<dbReference type="CDD" id="cd01948">
    <property type="entry name" value="EAL"/>
    <property type="match status" value="1"/>
</dbReference>
<dbReference type="NCBIfam" id="TIGR00254">
    <property type="entry name" value="GGDEF"/>
    <property type="match status" value="1"/>
</dbReference>
<dbReference type="InterPro" id="IPR035919">
    <property type="entry name" value="EAL_sf"/>
</dbReference>
<protein>
    <submittedName>
        <fullName evidence="6">EAL domain-containing protein</fullName>
    </submittedName>
</protein>
<dbReference type="Gene3D" id="3.30.450.20">
    <property type="entry name" value="PAS domain"/>
    <property type="match status" value="1"/>
</dbReference>
<keyword evidence="7" id="KW-1185">Reference proteome</keyword>
<dbReference type="InterPro" id="IPR001610">
    <property type="entry name" value="PAC"/>
</dbReference>
<dbReference type="Pfam" id="PF13185">
    <property type="entry name" value="GAF_2"/>
    <property type="match status" value="1"/>
</dbReference>
<evidence type="ECO:0000259" key="4">
    <source>
        <dbReference type="PROSITE" id="PS50883"/>
    </source>
</evidence>
<feature type="domain" description="GGDEF" evidence="5">
    <location>
        <begin position="324"/>
        <end position="456"/>
    </location>
</feature>
<dbReference type="InterPro" id="IPR012226">
    <property type="entry name" value="Diguanyl_cyclase/Pdiesterase"/>
</dbReference>
<dbReference type="PIRSF" id="PIRSF005925">
    <property type="entry name" value="Dos"/>
    <property type="match status" value="1"/>
</dbReference>
<dbReference type="SUPFAM" id="SSF141868">
    <property type="entry name" value="EAL domain-like"/>
    <property type="match status" value="1"/>
</dbReference>
<dbReference type="InterPro" id="IPR029016">
    <property type="entry name" value="GAF-like_dom_sf"/>
</dbReference>
<dbReference type="CDD" id="cd01949">
    <property type="entry name" value="GGDEF"/>
    <property type="match status" value="1"/>
</dbReference>
<dbReference type="PROSITE" id="PS50883">
    <property type="entry name" value="EAL"/>
    <property type="match status" value="1"/>
</dbReference>
<dbReference type="InterPro" id="IPR003018">
    <property type="entry name" value="GAF"/>
</dbReference>
<dbReference type="PROSITE" id="PS50112">
    <property type="entry name" value="PAS"/>
    <property type="match status" value="1"/>
</dbReference>
<dbReference type="KEGG" id="aiq:Azoinq_09130"/>
<dbReference type="SMART" id="SM00091">
    <property type="entry name" value="PAS"/>
    <property type="match status" value="1"/>
</dbReference>
<dbReference type="InterPro" id="IPR001633">
    <property type="entry name" value="EAL_dom"/>
</dbReference>
<dbReference type="InterPro" id="IPR000700">
    <property type="entry name" value="PAS-assoc_C"/>
</dbReference>
<dbReference type="InterPro" id="IPR035965">
    <property type="entry name" value="PAS-like_dom_sf"/>
</dbReference>
<name>A0A975SR45_9RHOO</name>
<dbReference type="SMART" id="SM00052">
    <property type="entry name" value="EAL"/>
    <property type="match status" value="1"/>
</dbReference>
<dbReference type="InterPro" id="IPR000160">
    <property type="entry name" value="GGDEF_dom"/>
</dbReference>
<comment type="catalytic activity">
    <reaction evidence="1">
        <text>3',3'-c-di-GMP + H2O = 5'-phosphoguanylyl(3'-&gt;5')guanosine + H(+)</text>
        <dbReference type="Rhea" id="RHEA:24902"/>
        <dbReference type="ChEBI" id="CHEBI:15377"/>
        <dbReference type="ChEBI" id="CHEBI:15378"/>
        <dbReference type="ChEBI" id="CHEBI:58754"/>
        <dbReference type="ChEBI" id="CHEBI:58805"/>
        <dbReference type="EC" id="3.1.4.52"/>
    </reaction>
    <physiologicalReaction direction="left-to-right" evidence="1">
        <dbReference type="Rhea" id="RHEA:24903"/>
    </physiologicalReaction>
</comment>
<dbReference type="PROSITE" id="PS50113">
    <property type="entry name" value="PAC"/>
    <property type="match status" value="1"/>
</dbReference>
<feature type="domain" description="PAS" evidence="2">
    <location>
        <begin position="167"/>
        <end position="213"/>
    </location>
</feature>
<dbReference type="InterPro" id="IPR013767">
    <property type="entry name" value="PAS_fold"/>
</dbReference>
<dbReference type="SUPFAM" id="SSF55785">
    <property type="entry name" value="PYP-like sensor domain (PAS domain)"/>
    <property type="match status" value="1"/>
</dbReference>
<dbReference type="CDD" id="cd00130">
    <property type="entry name" value="PAS"/>
    <property type="match status" value="1"/>
</dbReference>
<dbReference type="Gene3D" id="3.30.70.270">
    <property type="match status" value="1"/>
</dbReference>
<dbReference type="FunFam" id="3.20.20.450:FF:000001">
    <property type="entry name" value="Cyclic di-GMP phosphodiesterase yahA"/>
    <property type="match status" value="1"/>
</dbReference>
<dbReference type="Gene3D" id="3.20.20.450">
    <property type="entry name" value="EAL domain"/>
    <property type="match status" value="1"/>
</dbReference>
<feature type="domain" description="PAC" evidence="3">
    <location>
        <begin position="240"/>
        <end position="292"/>
    </location>
</feature>
<accession>A0A975SR45</accession>
<dbReference type="InterPro" id="IPR052155">
    <property type="entry name" value="Biofilm_reg_signaling"/>
</dbReference>
<dbReference type="SUPFAM" id="SSF55781">
    <property type="entry name" value="GAF domain-like"/>
    <property type="match status" value="1"/>
</dbReference>
<evidence type="ECO:0000259" key="3">
    <source>
        <dbReference type="PROSITE" id="PS50113"/>
    </source>
</evidence>
<dbReference type="InterPro" id="IPR029787">
    <property type="entry name" value="Nucleotide_cyclase"/>
</dbReference>
<dbReference type="FunFam" id="3.30.70.270:FF:000001">
    <property type="entry name" value="Diguanylate cyclase domain protein"/>
    <property type="match status" value="1"/>
</dbReference>
<dbReference type="InterPro" id="IPR043128">
    <property type="entry name" value="Rev_trsase/Diguanyl_cyclase"/>
</dbReference>
<feature type="domain" description="EAL" evidence="4">
    <location>
        <begin position="465"/>
        <end position="719"/>
    </location>
</feature>
<dbReference type="PROSITE" id="PS50887">
    <property type="entry name" value="GGDEF"/>
    <property type="match status" value="1"/>
</dbReference>
<dbReference type="Pfam" id="PF00990">
    <property type="entry name" value="GGDEF"/>
    <property type="match status" value="1"/>
</dbReference>